<keyword evidence="1" id="KW-1133">Transmembrane helix</keyword>
<comment type="caution">
    <text evidence="2">The sequence shown here is derived from an EMBL/GenBank/DDBJ whole genome shotgun (WGS) entry which is preliminary data.</text>
</comment>
<feature type="transmembrane region" description="Helical" evidence="1">
    <location>
        <begin position="434"/>
        <end position="453"/>
    </location>
</feature>
<feature type="transmembrane region" description="Helical" evidence="1">
    <location>
        <begin position="140"/>
        <end position="160"/>
    </location>
</feature>
<proteinExistence type="predicted"/>
<feature type="transmembrane region" description="Helical" evidence="1">
    <location>
        <begin position="265"/>
        <end position="285"/>
    </location>
</feature>
<keyword evidence="1" id="KW-0812">Transmembrane</keyword>
<dbReference type="Proteomes" id="UP000030014">
    <property type="component" value="Unassembled WGS sequence"/>
</dbReference>
<feature type="transmembrane region" description="Helical" evidence="1">
    <location>
        <begin position="459"/>
        <end position="479"/>
    </location>
</feature>
<feature type="transmembrane region" description="Helical" evidence="1">
    <location>
        <begin position="524"/>
        <end position="541"/>
    </location>
</feature>
<organism evidence="2 3">
    <name type="scientific">Clostridium botulinum C/D str. DC5</name>
    <dbReference type="NCBI Taxonomy" id="1443128"/>
    <lineage>
        <taxon>Bacteria</taxon>
        <taxon>Bacillati</taxon>
        <taxon>Bacillota</taxon>
        <taxon>Clostridia</taxon>
        <taxon>Eubacteriales</taxon>
        <taxon>Clostridiaceae</taxon>
        <taxon>Clostridium</taxon>
    </lineage>
</organism>
<reference evidence="2 3" key="1">
    <citation type="submission" date="2014-01" db="EMBL/GenBank/DDBJ databases">
        <title>Plasmidome dynamics in the species complex Clostridium novyi sensu lato converts strains of independent lineages into distinctly different pathogens.</title>
        <authorList>
            <person name="Skarin H."/>
            <person name="Segerman B."/>
        </authorList>
    </citation>
    <scope>NUCLEOTIDE SEQUENCE [LARGE SCALE GENOMIC DNA]</scope>
    <source>
        <strain evidence="2 3">DC5</strain>
    </source>
</reference>
<gene>
    <name evidence="2" type="ORF">Z955_08505</name>
</gene>
<dbReference type="AlphaFoldDB" id="A0A0A0IHW1"/>
<evidence type="ECO:0000256" key="1">
    <source>
        <dbReference type="SAM" id="Phobius"/>
    </source>
</evidence>
<dbReference type="RefSeq" id="WP_039259585.1">
    <property type="nucleotide sequence ID" value="NZ_JDRY01000038.1"/>
</dbReference>
<feature type="transmembrane region" description="Helical" evidence="1">
    <location>
        <begin position="348"/>
        <end position="366"/>
    </location>
</feature>
<evidence type="ECO:0000313" key="2">
    <source>
        <dbReference type="EMBL" id="KGM99150.1"/>
    </source>
</evidence>
<feature type="transmembrane region" description="Helical" evidence="1">
    <location>
        <begin position="62"/>
        <end position="80"/>
    </location>
</feature>
<accession>A0A0A0IHW1</accession>
<evidence type="ECO:0000313" key="3">
    <source>
        <dbReference type="Proteomes" id="UP000030014"/>
    </source>
</evidence>
<name>A0A0A0IHW1_CLOBO</name>
<protein>
    <submittedName>
        <fullName evidence="2">ABC transporter permease</fullName>
    </submittedName>
</protein>
<sequence length="558" mass="65224">MDNNKEFKSLIIVDKFKWLYSKFGIDYKLMRNILKVKLTTDQRRVPTILNDYRDKKGENNKFNLVIIFYLFIGIFLAFLVGTNKNIIWQMNIYFTVFMFIILSTFISDFSNVILDIRDKVIIGTKGVDSRTLNTAKITHIFIYISSITLSLGGISLIVSLSKGFSFFIMFFIELFLIDLFMILLTTLVYLLVLKFFDGEKLKDMINMVQIILASFMAIGYQFSSRIFQIIDLDAVLNIKLWHYFLPPLWFAAPLHIIKTGEITRALIMLSLLAIFIPIITISIYYKSIPSFERYLEKLNDNSYNTKFKKESLHFKLSKFLCKDKQERAIFNFTCNLIKKEREFKLKNYPNLSLSVLPPFLFIFIGNSKNLPSYKDWKLAMSTSNKYLTLYITVIILSSMIVTIKYCSEYKGAWIYMVSPITDVSKIFKGSFKGMLYKVMVPLFLFEGILFVFIFNLRVIPHLIIAFLAMIFLCIINFKLTDKELPFSKDFVKSNSGEDFTSTILTIFLGFILSGLHYSLNLCRYGIYIYAMILVSLVILLWRRSFNISWEQLKNKNLN</sequence>
<feature type="transmembrane region" description="Helical" evidence="1">
    <location>
        <begin position="204"/>
        <end position="222"/>
    </location>
</feature>
<feature type="transmembrane region" description="Helical" evidence="1">
    <location>
        <begin position="386"/>
        <end position="406"/>
    </location>
</feature>
<keyword evidence="1" id="KW-0472">Membrane</keyword>
<feature type="transmembrane region" description="Helical" evidence="1">
    <location>
        <begin position="166"/>
        <end position="192"/>
    </location>
</feature>
<feature type="transmembrane region" description="Helical" evidence="1">
    <location>
        <begin position="499"/>
        <end position="518"/>
    </location>
</feature>
<dbReference type="EMBL" id="JDRY01000038">
    <property type="protein sequence ID" value="KGM99150.1"/>
    <property type="molecule type" value="Genomic_DNA"/>
</dbReference>
<feature type="transmembrane region" description="Helical" evidence="1">
    <location>
        <begin position="86"/>
        <end position="107"/>
    </location>
</feature>